<reference evidence="9" key="1">
    <citation type="submission" date="2022-08" db="EMBL/GenBank/DDBJ databases">
        <title>Novel sulphate-reducing endosymbionts in the free-living metamonad Anaeramoeba.</title>
        <authorList>
            <person name="Jerlstrom-Hultqvist J."/>
            <person name="Cepicka I."/>
            <person name="Gallot-Lavallee L."/>
            <person name="Salas-Leiva D."/>
            <person name="Curtis B.A."/>
            <person name="Zahonova K."/>
            <person name="Pipaliya S."/>
            <person name="Dacks J."/>
            <person name="Roger A.J."/>
        </authorList>
    </citation>
    <scope>NUCLEOTIDE SEQUENCE</scope>
    <source>
        <strain evidence="9">Busselton2</strain>
    </source>
</reference>
<feature type="transmembrane region" description="Helical" evidence="7">
    <location>
        <begin position="393"/>
        <end position="410"/>
    </location>
</feature>
<feature type="domain" description="Pecanex C-terminal" evidence="8">
    <location>
        <begin position="1000"/>
        <end position="1220"/>
    </location>
</feature>
<accession>A0AAV7YC53</accession>
<organism evidence="9 10">
    <name type="scientific">Anaeramoeba flamelloides</name>
    <dbReference type="NCBI Taxonomy" id="1746091"/>
    <lineage>
        <taxon>Eukaryota</taxon>
        <taxon>Metamonada</taxon>
        <taxon>Anaeramoebidae</taxon>
        <taxon>Anaeramoeba</taxon>
    </lineage>
</organism>
<feature type="region of interest" description="Disordered" evidence="6">
    <location>
        <begin position="929"/>
        <end position="979"/>
    </location>
</feature>
<dbReference type="Pfam" id="PF05041">
    <property type="entry name" value="Pecanex_C"/>
    <property type="match status" value="1"/>
</dbReference>
<feature type="transmembrane region" description="Helical" evidence="7">
    <location>
        <begin position="209"/>
        <end position="227"/>
    </location>
</feature>
<dbReference type="InterPro" id="IPR039797">
    <property type="entry name" value="Pecanex"/>
</dbReference>
<dbReference type="GO" id="GO:0016020">
    <property type="term" value="C:membrane"/>
    <property type="evidence" value="ECO:0007669"/>
    <property type="project" value="UniProtKB-SubCell"/>
</dbReference>
<feature type="region of interest" description="Disordered" evidence="6">
    <location>
        <begin position="86"/>
        <end position="106"/>
    </location>
</feature>
<proteinExistence type="inferred from homology"/>
<comment type="similarity">
    <text evidence="2">Belongs to the pecanex family.</text>
</comment>
<protein>
    <submittedName>
        <fullName evidence="9">Protein pecanex</fullName>
    </submittedName>
</protein>
<feature type="transmembrane region" description="Helical" evidence="7">
    <location>
        <begin position="592"/>
        <end position="610"/>
    </location>
</feature>
<keyword evidence="4 7" id="KW-1133">Transmembrane helix</keyword>
<feature type="compositionally biased region" description="Low complexity" evidence="6">
    <location>
        <begin position="929"/>
        <end position="963"/>
    </location>
</feature>
<dbReference type="PANTHER" id="PTHR12372:SF7">
    <property type="entry name" value="PROTEIN PECANEX"/>
    <property type="match status" value="1"/>
</dbReference>
<dbReference type="AlphaFoldDB" id="A0AAV7YC53"/>
<feature type="transmembrane region" description="Helical" evidence="7">
    <location>
        <begin position="483"/>
        <end position="505"/>
    </location>
</feature>
<evidence type="ECO:0000256" key="7">
    <source>
        <dbReference type="SAM" id="Phobius"/>
    </source>
</evidence>
<evidence type="ECO:0000256" key="5">
    <source>
        <dbReference type="ARBA" id="ARBA00023136"/>
    </source>
</evidence>
<evidence type="ECO:0000313" key="9">
    <source>
        <dbReference type="EMBL" id="KAJ3425049.1"/>
    </source>
</evidence>
<evidence type="ECO:0000256" key="4">
    <source>
        <dbReference type="ARBA" id="ARBA00022989"/>
    </source>
</evidence>
<feature type="transmembrane region" description="Helical" evidence="7">
    <location>
        <begin position="339"/>
        <end position="356"/>
    </location>
</feature>
<feature type="transmembrane region" description="Helical" evidence="7">
    <location>
        <begin position="511"/>
        <end position="533"/>
    </location>
</feature>
<keyword evidence="5 7" id="KW-0472">Membrane</keyword>
<evidence type="ECO:0000259" key="8">
    <source>
        <dbReference type="Pfam" id="PF05041"/>
    </source>
</evidence>
<evidence type="ECO:0000256" key="2">
    <source>
        <dbReference type="ARBA" id="ARBA00010170"/>
    </source>
</evidence>
<feature type="transmembrane region" description="Helical" evidence="7">
    <location>
        <begin position="147"/>
        <end position="164"/>
    </location>
</feature>
<gene>
    <name evidence="9" type="ORF">M0812_27481</name>
</gene>
<dbReference type="EMBL" id="JANTQA010000070">
    <property type="protein sequence ID" value="KAJ3425049.1"/>
    <property type="molecule type" value="Genomic_DNA"/>
</dbReference>
<evidence type="ECO:0000313" key="10">
    <source>
        <dbReference type="Proteomes" id="UP001146793"/>
    </source>
</evidence>
<comment type="subcellular location">
    <subcellularLocation>
        <location evidence="1">Membrane</location>
        <topology evidence="1">Multi-pass membrane protein</topology>
    </subcellularLocation>
</comment>
<feature type="transmembrane region" description="Helical" evidence="7">
    <location>
        <begin position="295"/>
        <end position="319"/>
    </location>
</feature>
<dbReference type="Proteomes" id="UP001146793">
    <property type="component" value="Unassembled WGS sequence"/>
</dbReference>
<dbReference type="PANTHER" id="PTHR12372">
    <property type="entry name" value="PECANEX"/>
    <property type="match status" value="1"/>
</dbReference>
<feature type="transmembrane region" description="Helical" evidence="7">
    <location>
        <begin position="258"/>
        <end position="283"/>
    </location>
</feature>
<sequence length="1240" mass="144273">MVTKTRTTKHSFLDENGRIQTYEIEEEYQEEVTIDSQSDNPLEKLQNQNENQNQNQNHNLGTFDYVRDDLTIEQINQLITQSERNTNLDPIALPNNRGENRQNEEVLKPEDDPSFVRIKIFGNEYLLFIDRLTLENLFDRDWNKKQLYSGLFLATITAFVSLIVSEYFYGTERIFFCITIATGLYSLLKSVQPDCSSPEPNVKGVSYSRSFYLTLFSILFLIINAVADSVDEDHSIELYSLTFHFDTVFNLILDSFKIIILFSPLIFLFGLFAQPLTFLMYIFEQFNIQFMGGTAAISIFSSILSVILDLIVIGIMYGIGILLIDPNTDNNINNDDYKFYLFTGLLIFFSYFLSICPSDPKYFKKLIIRKYEALVKEDLEPEDKFDFLPIKKFLIDLLHSLILFIIYFALQFSKIFQNSDFYLAFQIIGICIGFIGHYIINQSRKSFPFMIFSDPILKSLDEDENFEPDGPARKLLFEKIYRFFILFEKFIIFPVIGLSVISQSINESIDLFGIHVTILLCIFTVIKFVRSGFNNGQEHYKILFFLLLFFRYDYKNLSEFSLINLLLVQYLIERLNEAFLKCRFLFIYNAPWTLAIASFAHVILSVLSIAHTALTAVTIFISTIFSMPLSPFIGSGWFLLTYPRPVRYWEKSYRTRRMDASNMKLSKTLSLDAGSSANLNNLNSIFYDHLYVSLRDSLYDDIKFGRLGKVNQGDVFLLSHEKLTALLHISSLGNGFCCYQLRGLEFRGTYCQEREIEEVKATADNSDENYLLPNFPLLSFKYLFFHRWRTWEVINKGLICRSYNVLMNPAEHNFEMYDSRKVLLKYYVSSAIYYLFTKTNVLSLIKNDTVIQSIFNFHDPNYVDGDILTFSQRVDEDFDLAFQGITARSFERVYGDFIRYCVEKYNSKLPENERVRYISLDEWQQLNKSNNKGNNNDNFHNLNDNNNDNNDNNNNNSKKNSNDQSDENKDSSDTDDIELEDQGTNLNQNKQDEMPIAPLVLNLCFAIAVAARRVLASASLTTNNRFRNNSFLDKYYALFKGDLRLNPKDDWIVTDISMLENVIGKAAKVSLSLFQYYFISPKEYNDPKNLFGALEDLEDLTVICAETDPEWRKGIIKEKSSLLSLRRQTEDMDEHHASYYVLQLELRHIKWTAIKINKECVRGLWSSQIQELVYLKNLNAERGSIQRCENVLRNLQNQACDIPTGYPISISPICTSYSKNTSDIFYKSFVKDFYKQDENF</sequence>
<evidence type="ECO:0000256" key="6">
    <source>
        <dbReference type="SAM" id="MobiDB-lite"/>
    </source>
</evidence>
<feature type="transmembrane region" description="Helical" evidence="7">
    <location>
        <begin position="422"/>
        <end position="440"/>
    </location>
</feature>
<evidence type="ECO:0000256" key="3">
    <source>
        <dbReference type="ARBA" id="ARBA00022692"/>
    </source>
</evidence>
<comment type="caution">
    <text evidence="9">The sequence shown here is derived from an EMBL/GenBank/DDBJ whole genome shotgun (WGS) entry which is preliminary data.</text>
</comment>
<feature type="transmembrane region" description="Helical" evidence="7">
    <location>
        <begin position="170"/>
        <end position="188"/>
    </location>
</feature>
<name>A0AAV7YC53_9EUKA</name>
<feature type="transmembrane region" description="Helical" evidence="7">
    <location>
        <begin position="554"/>
        <end position="572"/>
    </location>
</feature>
<dbReference type="InterPro" id="IPR007735">
    <property type="entry name" value="Pecanex_C"/>
</dbReference>
<keyword evidence="3 7" id="KW-0812">Transmembrane</keyword>
<feature type="transmembrane region" description="Helical" evidence="7">
    <location>
        <begin position="617"/>
        <end position="640"/>
    </location>
</feature>
<evidence type="ECO:0000256" key="1">
    <source>
        <dbReference type="ARBA" id="ARBA00004141"/>
    </source>
</evidence>